<feature type="DNA-binding region" description="H-T-H motif" evidence="2">
    <location>
        <begin position="34"/>
        <end position="53"/>
    </location>
</feature>
<dbReference type="SUPFAM" id="SSF46689">
    <property type="entry name" value="Homeodomain-like"/>
    <property type="match status" value="1"/>
</dbReference>
<dbReference type="InterPro" id="IPR050109">
    <property type="entry name" value="HTH-type_TetR-like_transc_reg"/>
</dbReference>
<dbReference type="PRINTS" id="PR00455">
    <property type="entry name" value="HTHTETR"/>
</dbReference>
<keyword evidence="5" id="KW-1185">Reference proteome</keyword>
<sequence length="189" mass="19977">MSPRPERADAARNRAKILAAAGEIVLARGVEALAMADVAAAAGVGVGTLYRRFGDRSGLAYALIDEREREFQASFIEGPPPLGPGAPAPARIRAFLHALVDRTVAQLDLLLMAETASPLARFGGAYDLYHAHLVRLIEQAEPGTDAYCLADALLAPLAAPLLAHRLRAGRATPDRVKAALDHLLTGMAE</sequence>
<organism evidence="4 5">
    <name type="scientific">Nonomuraea antimicrobica</name>
    <dbReference type="NCBI Taxonomy" id="561173"/>
    <lineage>
        <taxon>Bacteria</taxon>
        <taxon>Bacillati</taxon>
        <taxon>Actinomycetota</taxon>
        <taxon>Actinomycetes</taxon>
        <taxon>Streptosporangiales</taxon>
        <taxon>Streptosporangiaceae</taxon>
        <taxon>Nonomuraea</taxon>
    </lineage>
</organism>
<dbReference type="Proteomes" id="UP001500902">
    <property type="component" value="Unassembled WGS sequence"/>
</dbReference>
<keyword evidence="1 2" id="KW-0238">DNA-binding</keyword>
<dbReference type="Gene3D" id="1.10.357.10">
    <property type="entry name" value="Tetracycline Repressor, domain 2"/>
    <property type="match status" value="1"/>
</dbReference>
<dbReference type="PANTHER" id="PTHR30055">
    <property type="entry name" value="HTH-TYPE TRANSCRIPTIONAL REGULATOR RUTR"/>
    <property type="match status" value="1"/>
</dbReference>
<dbReference type="PROSITE" id="PS50977">
    <property type="entry name" value="HTH_TETR_2"/>
    <property type="match status" value="1"/>
</dbReference>
<evidence type="ECO:0000313" key="4">
    <source>
        <dbReference type="EMBL" id="GAA3651333.1"/>
    </source>
</evidence>
<dbReference type="EMBL" id="BAAAZP010000018">
    <property type="protein sequence ID" value="GAA3651333.1"/>
    <property type="molecule type" value="Genomic_DNA"/>
</dbReference>
<gene>
    <name evidence="4" type="ORF">GCM10022224_012790</name>
</gene>
<comment type="caution">
    <text evidence="4">The sequence shown here is derived from an EMBL/GenBank/DDBJ whole genome shotgun (WGS) entry which is preliminary data.</text>
</comment>
<name>A0ABP7B6U2_9ACTN</name>
<feature type="domain" description="HTH tetR-type" evidence="3">
    <location>
        <begin position="11"/>
        <end position="71"/>
    </location>
</feature>
<evidence type="ECO:0000259" key="3">
    <source>
        <dbReference type="PROSITE" id="PS50977"/>
    </source>
</evidence>
<reference evidence="5" key="1">
    <citation type="journal article" date="2019" name="Int. J. Syst. Evol. Microbiol.">
        <title>The Global Catalogue of Microorganisms (GCM) 10K type strain sequencing project: providing services to taxonomists for standard genome sequencing and annotation.</title>
        <authorList>
            <consortium name="The Broad Institute Genomics Platform"/>
            <consortium name="The Broad Institute Genome Sequencing Center for Infectious Disease"/>
            <person name="Wu L."/>
            <person name="Ma J."/>
        </authorList>
    </citation>
    <scope>NUCLEOTIDE SEQUENCE [LARGE SCALE GENOMIC DNA]</scope>
    <source>
        <strain evidence="5">JCM 16904</strain>
    </source>
</reference>
<protein>
    <recommendedName>
        <fullName evidence="3">HTH tetR-type domain-containing protein</fullName>
    </recommendedName>
</protein>
<evidence type="ECO:0000256" key="2">
    <source>
        <dbReference type="PROSITE-ProRule" id="PRU00335"/>
    </source>
</evidence>
<evidence type="ECO:0000313" key="5">
    <source>
        <dbReference type="Proteomes" id="UP001500902"/>
    </source>
</evidence>
<dbReference type="InterPro" id="IPR009057">
    <property type="entry name" value="Homeodomain-like_sf"/>
</dbReference>
<accession>A0ABP7B6U2</accession>
<evidence type="ECO:0000256" key="1">
    <source>
        <dbReference type="ARBA" id="ARBA00023125"/>
    </source>
</evidence>
<dbReference type="InterPro" id="IPR001647">
    <property type="entry name" value="HTH_TetR"/>
</dbReference>
<dbReference type="RefSeq" id="WP_344873945.1">
    <property type="nucleotide sequence ID" value="NZ_BAAAZP010000018.1"/>
</dbReference>
<proteinExistence type="predicted"/>
<dbReference type="Pfam" id="PF00440">
    <property type="entry name" value="TetR_N"/>
    <property type="match status" value="1"/>
</dbReference>
<dbReference type="PANTHER" id="PTHR30055:SF209">
    <property type="entry name" value="POSSIBLE TRANSCRIPTIONAL REGULATORY PROTEIN (PROBABLY TETR-FAMILY)"/>
    <property type="match status" value="1"/>
</dbReference>